<dbReference type="Proteomes" id="UP000499080">
    <property type="component" value="Unassembled WGS sequence"/>
</dbReference>
<dbReference type="GO" id="GO:0003676">
    <property type="term" value="F:nucleic acid binding"/>
    <property type="evidence" value="ECO:0007669"/>
    <property type="project" value="InterPro"/>
</dbReference>
<reference evidence="2 3" key="1">
    <citation type="journal article" date="2019" name="Sci. Rep.">
        <title>Orb-weaving spider Araneus ventricosus genome elucidates the spidroin gene catalogue.</title>
        <authorList>
            <person name="Kono N."/>
            <person name="Nakamura H."/>
            <person name="Ohtoshi R."/>
            <person name="Moran D.A.P."/>
            <person name="Shinohara A."/>
            <person name="Yoshida Y."/>
            <person name="Fujiwara M."/>
            <person name="Mori M."/>
            <person name="Tomita M."/>
            <person name="Arakawa K."/>
        </authorList>
    </citation>
    <scope>NUCLEOTIDE SEQUENCE [LARGE SCALE GENOMIC DNA]</scope>
</reference>
<evidence type="ECO:0000313" key="2">
    <source>
        <dbReference type="EMBL" id="GBL74665.1"/>
    </source>
</evidence>
<dbReference type="OrthoDB" id="411871at2759"/>
<accession>A0A4Y2A5L7</accession>
<dbReference type="GO" id="GO:0071897">
    <property type="term" value="P:DNA biosynthetic process"/>
    <property type="evidence" value="ECO:0007669"/>
    <property type="project" value="UniProtKB-ARBA"/>
</dbReference>
<proteinExistence type="predicted"/>
<name>A0A4Y2A5L7_ARAVE</name>
<dbReference type="PROSITE" id="PS50878">
    <property type="entry name" value="RT_POL"/>
    <property type="match status" value="1"/>
</dbReference>
<sequence>MISLDVKNAFNSINWTDIMQLLIKYKVPLKLLRLFNSFLSERTVVLEDGTRWEYNVGVPQGSSCGPILWLLVANEALRSFIENENVLVQAFADDFVILLKATASYKFSDMSKDIMLQFEQWASTYNLKFSESKSKYIMFKVSKNITHFPGIYLYEKRISYTNDLKYLGIVFDPGFTFMTHLNRVQEKIIKINENLRRIRATWGIRPEMTKEIYLTILERIILYGVEIWYRDKVKMNMKLLQIQRYPLLSITRTYKTTSNEALQVLSGCIPLDLKAQMQVEIDSKIRGVVSFADPSVIDFEKEEKIPPWEVIRINWNFFREVNKHFSIFTDGSKMNGRVGCAFVLYVDNIETNSFMFRLSDNCSVFMAEVYAIYKAVEEIRIRNLHCVDIISDSRGTAGNERADVLAKTACEKEIVDVFFDTTKAEIKFDSKRQALSLWQERWTLSRKGTITKKFFNKVSLKRVKVDFYINQIYTGHGIFRTYQNRFFDKSIECHSGEAVGDAEHVLLRCKLWEPDRESPRLNFNLSLLELLRVVKFRQFCRFVIQSLLNLEIT</sequence>
<dbReference type="CDD" id="cd09276">
    <property type="entry name" value="Rnase_HI_RT_non_LTR"/>
    <property type="match status" value="1"/>
</dbReference>
<dbReference type="InterPro" id="IPR000477">
    <property type="entry name" value="RT_dom"/>
</dbReference>
<dbReference type="Gene3D" id="3.30.420.10">
    <property type="entry name" value="Ribonuclease H-like superfamily/Ribonuclease H"/>
    <property type="match status" value="1"/>
</dbReference>
<dbReference type="InterPro" id="IPR012337">
    <property type="entry name" value="RNaseH-like_sf"/>
</dbReference>
<dbReference type="SUPFAM" id="SSF56672">
    <property type="entry name" value="DNA/RNA polymerases"/>
    <property type="match status" value="1"/>
</dbReference>
<dbReference type="SUPFAM" id="SSF53098">
    <property type="entry name" value="Ribonuclease H-like"/>
    <property type="match status" value="1"/>
</dbReference>
<dbReference type="AlphaFoldDB" id="A0A4Y2A5L7"/>
<evidence type="ECO:0000259" key="1">
    <source>
        <dbReference type="PROSITE" id="PS50878"/>
    </source>
</evidence>
<dbReference type="InterPro" id="IPR043502">
    <property type="entry name" value="DNA/RNA_pol_sf"/>
</dbReference>
<evidence type="ECO:0000313" key="3">
    <source>
        <dbReference type="Proteomes" id="UP000499080"/>
    </source>
</evidence>
<dbReference type="Pfam" id="PF00078">
    <property type="entry name" value="RVT_1"/>
    <property type="match status" value="1"/>
</dbReference>
<dbReference type="GO" id="GO:0042575">
    <property type="term" value="C:DNA polymerase complex"/>
    <property type="evidence" value="ECO:0007669"/>
    <property type="project" value="UniProtKB-ARBA"/>
</dbReference>
<comment type="caution">
    <text evidence="2">The sequence shown here is derived from an EMBL/GenBank/DDBJ whole genome shotgun (WGS) entry which is preliminary data.</text>
</comment>
<keyword evidence="3" id="KW-1185">Reference proteome</keyword>
<organism evidence="2 3">
    <name type="scientific">Araneus ventricosus</name>
    <name type="common">Orbweaver spider</name>
    <name type="synonym">Epeira ventricosa</name>
    <dbReference type="NCBI Taxonomy" id="182803"/>
    <lineage>
        <taxon>Eukaryota</taxon>
        <taxon>Metazoa</taxon>
        <taxon>Ecdysozoa</taxon>
        <taxon>Arthropoda</taxon>
        <taxon>Chelicerata</taxon>
        <taxon>Arachnida</taxon>
        <taxon>Araneae</taxon>
        <taxon>Araneomorphae</taxon>
        <taxon>Entelegynae</taxon>
        <taxon>Araneoidea</taxon>
        <taxon>Araneidae</taxon>
        <taxon>Araneus</taxon>
    </lineage>
</organism>
<feature type="domain" description="Reverse transcriptase" evidence="1">
    <location>
        <begin position="1"/>
        <end position="153"/>
    </location>
</feature>
<dbReference type="InterPro" id="IPR036397">
    <property type="entry name" value="RNaseH_sf"/>
</dbReference>
<dbReference type="EMBL" id="BGPR01079482">
    <property type="protein sequence ID" value="GBL74665.1"/>
    <property type="molecule type" value="Genomic_DNA"/>
</dbReference>
<dbReference type="PANTHER" id="PTHR19446">
    <property type="entry name" value="REVERSE TRANSCRIPTASES"/>
    <property type="match status" value="1"/>
</dbReference>
<gene>
    <name evidence="2" type="primary">R1A1-elementORF2_787</name>
    <name evidence="2" type="ORF">AVEN_144760_1</name>
</gene>
<protein>
    <recommendedName>
        <fullName evidence="1">Reverse transcriptase domain-containing protein</fullName>
    </recommendedName>
</protein>